<protein>
    <submittedName>
        <fullName evidence="1">Uncharacterized protein</fullName>
    </submittedName>
</protein>
<keyword evidence="2" id="KW-1185">Reference proteome</keyword>
<feature type="non-terminal residue" evidence="1">
    <location>
        <position position="1"/>
    </location>
</feature>
<dbReference type="Pfam" id="PF21052">
    <property type="entry name" value="EFR3_ARM"/>
    <property type="match status" value="1"/>
</dbReference>
<dbReference type="EMBL" id="CP144692">
    <property type="protein sequence ID" value="WVY99119.1"/>
    <property type="molecule type" value="Genomic_DNA"/>
</dbReference>
<reference evidence="1 2" key="1">
    <citation type="journal article" date="2023" name="Life. Sci Alliance">
        <title>Evolutionary insights into 3D genome organization and epigenetic landscape of Vigna mungo.</title>
        <authorList>
            <person name="Junaid A."/>
            <person name="Singh B."/>
            <person name="Bhatia S."/>
        </authorList>
    </citation>
    <scope>NUCLEOTIDE SEQUENCE [LARGE SCALE GENOMIC DNA]</scope>
    <source>
        <strain evidence="1">Urdbean</strain>
    </source>
</reference>
<dbReference type="SUPFAM" id="SSF48371">
    <property type="entry name" value="ARM repeat"/>
    <property type="match status" value="1"/>
</dbReference>
<proteinExistence type="predicted"/>
<dbReference type="InterPro" id="IPR055296">
    <property type="entry name" value="SRL2-like"/>
</dbReference>
<dbReference type="PANTHER" id="PTHR46087">
    <property type="entry name" value="PUTATIVE, EXPRESSED-RELATED"/>
    <property type="match status" value="1"/>
</dbReference>
<name>A0AAQ3MYI8_VIGMU</name>
<dbReference type="PANTHER" id="PTHR46087:SF11">
    <property type="entry name" value="PROTEIN SEMI-ROLLED LEAF 2"/>
    <property type="match status" value="1"/>
</dbReference>
<dbReference type="Proteomes" id="UP001374535">
    <property type="component" value="Chromosome 9"/>
</dbReference>
<organism evidence="1 2">
    <name type="scientific">Vigna mungo</name>
    <name type="common">Black gram</name>
    <name type="synonym">Phaseolus mungo</name>
    <dbReference type="NCBI Taxonomy" id="3915"/>
    <lineage>
        <taxon>Eukaryota</taxon>
        <taxon>Viridiplantae</taxon>
        <taxon>Streptophyta</taxon>
        <taxon>Embryophyta</taxon>
        <taxon>Tracheophyta</taxon>
        <taxon>Spermatophyta</taxon>
        <taxon>Magnoliopsida</taxon>
        <taxon>eudicotyledons</taxon>
        <taxon>Gunneridae</taxon>
        <taxon>Pentapetalae</taxon>
        <taxon>rosids</taxon>
        <taxon>fabids</taxon>
        <taxon>Fabales</taxon>
        <taxon>Fabaceae</taxon>
        <taxon>Papilionoideae</taxon>
        <taxon>50 kb inversion clade</taxon>
        <taxon>NPAAA clade</taxon>
        <taxon>indigoferoid/millettioid clade</taxon>
        <taxon>Phaseoleae</taxon>
        <taxon>Vigna</taxon>
    </lineage>
</organism>
<evidence type="ECO:0000313" key="1">
    <source>
        <dbReference type="EMBL" id="WVY99119.1"/>
    </source>
</evidence>
<dbReference type="AlphaFoldDB" id="A0AAQ3MYI8"/>
<gene>
    <name evidence="1" type="ORF">V8G54_031270</name>
</gene>
<dbReference type="InterPro" id="IPR016024">
    <property type="entry name" value="ARM-type_fold"/>
</dbReference>
<sequence length="156" mass="17989">AMGVISRKIFPACGNMCVCCPALRSRSRQPVKRYRKLLADIFPKSPDEPPSDRKIIKLCEYAARNPFRIPKIAKYLEERCTRELKSEHIKMVNIIMESFNKLLSVCKVQIAYFAVDVLNVISELLSYSKDETIQTLGCQCLSRFIYCQVNYTIQNL</sequence>
<evidence type="ECO:0000313" key="2">
    <source>
        <dbReference type="Proteomes" id="UP001374535"/>
    </source>
</evidence>
<accession>A0AAQ3MYI8</accession>
<dbReference type="InterPro" id="IPR049152">
    <property type="entry name" value="EFR3-like_ARM"/>
</dbReference>